<dbReference type="Gene3D" id="3.40.50.12370">
    <property type="match status" value="1"/>
</dbReference>
<dbReference type="Pfam" id="PF00582">
    <property type="entry name" value="Usp"/>
    <property type="match status" value="1"/>
</dbReference>
<dbReference type="SUPFAM" id="SSF52402">
    <property type="entry name" value="Adenine nucleotide alpha hydrolases-like"/>
    <property type="match status" value="2"/>
</dbReference>
<gene>
    <name evidence="3" type="ORF">J2I46_01085</name>
</gene>
<dbReference type="Proteomes" id="UP000664628">
    <property type="component" value="Unassembled WGS sequence"/>
</dbReference>
<keyword evidence="4" id="KW-1185">Reference proteome</keyword>
<protein>
    <submittedName>
        <fullName evidence="3">Universal stress protein</fullName>
    </submittedName>
</protein>
<dbReference type="InterPro" id="IPR006016">
    <property type="entry name" value="UspA"/>
</dbReference>
<evidence type="ECO:0000313" key="3">
    <source>
        <dbReference type="EMBL" id="MBO0947158.1"/>
    </source>
</evidence>
<evidence type="ECO:0000256" key="1">
    <source>
        <dbReference type="ARBA" id="ARBA00008791"/>
    </source>
</evidence>
<dbReference type="EMBL" id="JAFMYW010000001">
    <property type="protein sequence ID" value="MBO0947158.1"/>
    <property type="molecule type" value="Genomic_DNA"/>
</dbReference>
<sequence length="271" mass="30036">MNTILVATDFSYGAHWATDYALALARHLHTRLVLIHAYDPLPNDAPAQEWLTSTAEAQHMRALHQLNHLREQMLQLTDGFIDISVVARPGSPSASVVEEAASQKADLLVMGVAGDEPKLARELGSLATDLIPRTHVPMLLVPPCALFQKPQHAVLAIDLSDSIDALAFDTVLRFATLLNVSLDVVCIEDDPTELDQNAAHKIRDLLRHQPHTFSFLPGYDLPLALETYFDQYKADLIMMLPKPHSRLRTYLLESVTQEVARLATIPVLAAF</sequence>
<dbReference type="PRINTS" id="PR01438">
    <property type="entry name" value="UNVRSLSTRESS"/>
</dbReference>
<proteinExistence type="inferred from homology"/>
<evidence type="ECO:0000259" key="2">
    <source>
        <dbReference type="Pfam" id="PF00582"/>
    </source>
</evidence>
<organism evidence="3 4">
    <name type="scientific">Fibrella forsythiae</name>
    <dbReference type="NCBI Taxonomy" id="2817061"/>
    <lineage>
        <taxon>Bacteria</taxon>
        <taxon>Pseudomonadati</taxon>
        <taxon>Bacteroidota</taxon>
        <taxon>Cytophagia</taxon>
        <taxon>Cytophagales</taxon>
        <taxon>Spirosomataceae</taxon>
        <taxon>Fibrella</taxon>
    </lineage>
</organism>
<feature type="domain" description="UspA" evidence="2">
    <location>
        <begin position="2"/>
        <end position="142"/>
    </location>
</feature>
<dbReference type="CDD" id="cd00293">
    <property type="entry name" value="USP-like"/>
    <property type="match status" value="2"/>
</dbReference>
<evidence type="ECO:0000313" key="4">
    <source>
        <dbReference type="Proteomes" id="UP000664628"/>
    </source>
</evidence>
<name>A0ABS3JCJ2_9BACT</name>
<comment type="similarity">
    <text evidence="1">Belongs to the universal stress protein A family.</text>
</comment>
<dbReference type="RefSeq" id="WP_207327078.1">
    <property type="nucleotide sequence ID" value="NZ_JAFMYW010000001.1"/>
</dbReference>
<comment type="caution">
    <text evidence="3">The sequence shown here is derived from an EMBL/GenBank/DDBJ whole genome shotgun (WGS) entry which is preliminary data.</text>
</comment>
<reference evidence="3 4" key="1">
    <citation type="submission" date="2021-03" db="EMBL/GenBank/DDBJ databases">
        <title>Fibrella sp. HMF5405 genome sequencing and assembly.</title>
        <authorList>
            <person name="Kang H."/>
            <person name="Kim H."/>
            <person name="Bae S."/>
            <person name="Joh K."/>
        </authorList>
    </citation>
    <scope>NUCLEOTIDE SEQUENCE [LARGE SCALE GENOMIC DNA]</scope>
    <source>
        <strain evidence="3 4">HMF5405</strain>
    </source>
</reference>
<dbReference type="InterPro" id="IPR006015">
    <property type="entry name" value="Universal_stress_UspA"/>
</dbReference>
<accession>A0ABS3JCJ2</accession>
<dbReference type="PANTHER" id="PTHR46268:SF6">
    <property type="entry name" value="UNIVERSAL STRESS PROTEIN UP12"/>
    <property type="match status" value="1"/>
</dbReference>
<dbReference type="PANTHER" id="PTHR46268">
    <property type="entry name" value="STRESS RESPONSE PROTEIN NHAX"/>
    <property type="match status" value="1"/>
</dbReference>